<dbReference type="OrthoDB" id="9800962at2"/>
<evidence type="ECO:0000313" key="4">
    <source>
        <dbReference type="EMBL" id="EAR09136.1"/>
    </source>
</evidence>
<dbReference type="InterPro" id="IPR000182">
    <property type="entry name" value="GNAT_dom"/>
</dbReference>
<dbReference type="Pfam" id="PF00583">
    <property type="entry name" value="Acetyltransf_1"/>
    <property type="match status" value="1"/>
</dbReference>
<dbReference type="SUPFAM" id="SSF55729">
    <property type="entry name" value="Acyl-CoA N-acyltransferases (Nat)"/>
    <property type="match status" value="1"/>
</dbReference>
<accession>A4BFP1</accession>
<proteinExistence type="predicted"/>
<feature type="domain" description="N-acetyltransferase" evidence="3">
    <location>
        <begin position="4"/>
        <end position="164"/>
    </location>
</feature>
<dbReference type="InterPro" id="IPR016181">
    <property type="entry name" value="Acyl_CoA_acyltransferase"/>
</dbReference>
<keyword evidence="1 4" id="KW-0808">Transferase</keyword>
<evidence type="ECO:0000313" key="5">
    <source>
        <dbReference type="Proteomes" id="UP000005953"/>
    </source>
</evidence>
<dbReference type="EMBL" id="AAOE01000013">
    <property type="protein sequence ID" value="EAR09136.1"/>
    <property type="molecule type" value="Genomic_DNA"/>
</dbReference>
<dbReference type="STRING" id="314283.MED297_17378"/>
<dbReference type="PROSITE" id="PS51186">
    <property type="entry name" value="GNAT"/>
    <property type="match status" value="1"/>
</dbReference>
<dbReference type="CDD" id="cd04301">
    <property type="entry name" value="NAT_SF"/>
    <property type="match status" value="1"/>
</dbReference>
<reference evidence="4 5" key="1">
    <citation type="submission" date="2006-02" db="EMBL/GenBank/DDBJ databases">
        <authorList>
            <person name="Pinhassi J."/>
            <person name="Pedros-Alio C."/>
            <person name="Ferriera S."/>
            <person name="Johnson J."/>
            <person name="Kravitz S."/>
            <person name="Halpern A."/>
            <person name="Remington K."/>
            <person name="Beeson K."/>
            <person name="Tran B."/>
            <person name="Rogers Y.-H."/>
            <person name="Friedman R."/>
            <person name="Venter J.C."/>
        </authorList>
    </citation>
    <scope>NUCLEOTIDE SEQUENCE [LARGE SCALE GENOMIC DNA]</scope>
    <source>
        <strain evidence="4 5">MED297</strain>
    </source>
</reference>
<dbReference type="PANTHER" id="PTHR10908:SF0">
    <property type="entry name" value="SEROTONIN N-ACETYLTRANSFERASE"/>
    <property type="match status" value="1"/>
</dbReference>
<dbReference type="PANTHER" id="PTHR10908">
    <property type="entry name" value="SEROTONIN N-ACETYLTRANSFERASE"/>
    <property type="match status" value="1"/>
</dbReference>
<evidence type="ECO:0000256" key="2">
    <source>
        <dbReference type="ARBA" id="ARBA00023315"/>
    </source>
</evidence>
<dbReference type="Gene3D" id="3.40.630.30">
    <property type="match status" value="1"/>
</dbReference>
<dbReference type="InterPro" id="IPR051635">
    <property type="entry name" value="SNAT-like"/>
</dbReference>
<protein>
    <submittedName>
        <fullName evidence="4">GCN5-related N-acetyltransferase</fullName>
    </submittedName>
</protein>
<evidence type="ECO:0000256" key="1">
    <source>
        <dbReference type="ARBA" id="ARBA00022679"/>
    </source>
</evidence>
<dbReference type="Proteomes" id="UP000005953">
    <property type="component" value="Unassembled WGS sequence"/>
</dbReference>
<dbReference type="GO" id="GO:0008080">
    <property type="term" value="F:N-acetyltransferase activity"/>
    <property type="evidence" value="ECO:0007669"/>
    <property type="project" value="UniProtKB-ARBA"/>
</dbReference>
<keyword evidence="5" id="KW-1185">Reference proteome</keyword>
<evidence type="ECO:0000259" key="3">
    <source>
        <dbReference type="PROSITE" id="PS51186"/>
    </source>
</evidence>
<sequence length="172" mass="19247">MSEVKVRSATELDLDRCFEIESVSYAGSEAATKEKILKRIRTYPEGFLVIENNKEIIGFINSGATHKVELSDEEFKELVGHDPSGESIVIMSVVVHPKYQGQGMVSRLMKSFIDAMRERGKTSIYLICQAELVDMYARYGFVHLGESDSDHGGLSWHEMSLSLKNIQPTKAG</sequence>
<dbReference type="AlphaFoldDB" id="A4BFP1"/>
<name>A4BFP1_9GAMM</name>
<organism evidence="4 5">
    <name type="scientific">Reinekea blandensis MED297</name>
    <dbReference type="NCBI Taxonomy" id="314283"/>
    <lineage>
        <taxon>Bacteria</taxon>
        <taxon>Pseudomonadati</taxon>
        <taxon>Pseudomonadota</taxon>
        <taxon>Gammaproteobacteria</taxon>
        <taxon>Oceanospirillales</taxon>
        <taxon>Saccharospirillaceae</taxon>
        <taxon>Reinekea</taxon>
    </lineage>
</organism>
<gene>
    <name evidence="4" type="ORF">MED297_17378</name>
</gene>
<dbReference type="HOGENOM" id="CLU_061829_2_1_6"/>
<comment type="caution">
    <text evidence="4">The sequence shown here is derived from an EMBL/GenBank/DDBJ whole genome shotgun (WGS) entry which is preliminary data.</text>
</comment>
<keyword evidence="2" id="KW-0012">Acyltransferase</keyword>
<dbReference type="RefSeq" id="WP_008043870.1">
    <property type="nucleotide sequence ID" value="NZ_CH724150.1"/>
</dbReference>